<feature type="transmembrane region" description="Helical" evidence="1">
    <location>
        <begin position="133"/>
        <end position="154"/>
    </location>
</feature>
<dbReference type="Pfam" id="PF02009">
    <property type="entry name" value="RIFIN"/>
    <property type="match status" value="1"/>
</dbReference>
<keyword evidence="1" id="KW-0812">Transmembrane</keyword>
<keyword evidence="1" id="KW-1133">Transmembrane helix</keyword>
<name>W7FKM3_PLAFA</name>
<evidence type="ECO:0000313" key="2">
    <source>
        <dbReference type="EMBL" id="EUT67302.1"/>
    </source>
</evidence>
<organism evidence="2">
    <name type="scientific">Plasmodium falciparum Santa Lucia</name>
    <dbReference type="NCBI Taxonomy" id="478859"/>
    <lineage>
        <taxon>Eukaryota</taxon>
        <taxon>Sar</taxon>
        <taxon>Alveolata</taxon>
        <taxon>Apicomplexa</taxon>
        <taxon>Aconoidasida</taxon>
        <taxon>Haemosporida</taxon>
        <taxon>Plasmodiidae</taxon>
        <taxon>Plasmodium</taxon>
        <taxon>Plasmodium (Laverania)</taxon>
    </lineage>
</organism>
<gene>
    <name evidence="2" type="ORF">PFAG_06115</name>
</gene>
<dbReference type="AlphaFoldDB" id="W7FKM3"/>
<sequence>MGVKTVIRALQEYFKIHSLNGTSLQSFFKTTAYTDISKIVSVIDTEMSTSCGLSSAVSPICGSREKFGLVAVRGQPMVKQKDAITRAITKVVNKAKLTANTEAANVKSATTATITAEKTNAINATYASWQTTIIASIVAIVVIILIMVIIYLILRYRRKKKIKKKLQYIKLLEE</sequence>
<dbReference type="InterPro" id="IPR006373">
    <property type="entry name" value="VSA_Rifin"/>
</dbReference>
<reference evidence="2" key="1">
    <citation type="submission" date="2013-02" db="EMBL/GenBank/DDBJ databases">
        <title>The Genome Sequence of Plasmodium falciparum Santa Lucia.</title>
        <authorList>
            <consortium name="The Broad Institute Genome Sequencing Platform"/>
            <consortium name="The Broad Institute Genome Sequencing Center for Infectious Disease"/>
            <person name="Neafsey D."/>
            <person name="Cheeseman I."/>
            <person name="Volkman S."/>
            <person name="Adams J."/>
            <person name="Walker B."/>
            <person name="Young S.K."/>
            <person name="Zeng Q."/>
            <person name="Gargeya S."/>
            <person name="Fitzgerald M."/>
            <person name="Haas B."/>
            <person name="Abouelleil A."/>
            <person name="Alvarado L."/>
            <person name="Arachchi H.M."/>
            <person name="Berlin A.M."/>
            <person name="Chapman S.B."/>
            <person name="Dewar J."/>
            <person name="Goldberg J."/>
            <person name="Griggs A."/>
            <person name="Gujja S."/>
            <person name="Hansen M."/>
            <person name="Howarth C."/>
            <person name="Imamovic A."/>
            <person name="Larimer J."/>
            <person name="McCowan C."/>
            <person name="Murphy C."/>
            <person name="Neiman D."/>
            <person name="Pearson M."/>
            <person name="Priest M."/>
            <person name="Roberts A."/>
            <person name="Saif S."/>
            <person name="Shea T."/>
            <person name="Sisk P."/>
            <person name="Sykes S."/>
            <person name="Wortman J."/>
            <person name="Nusbaum C."/>
            <person name="Birren B."/>
        </authorList>
    </citation>
    <scope>NUCLEOTIDE SEQUENCE [LARGE SCALE GENOMIC DNA]</scope>
    <source>
        <strain evidence="2">Santa Lucia</strain>
    </source>
</reference>
<proteinExistence type="predicted"/>
<keyword evidence="1" id="KW-0472">Membrane</keyword>
<evidence type="ECO:0008006" key="3">
    <source>
        <dbReference type="Google" id="ProtNLM"/>
    </source>
</evidence>
<dbReference type="EMBL" id="KE123560">
    <property type="protein sequence ID" value="EUT67302.1"/>
    <property type="molecule type" value="Genomic_DNA"/>
</dbReference>
<dbReference type="Proteomes" id="UP000030666">
    <property type="component" value="Unassembled WGS sequence"/>
</dbReference>
<evidence type="ECO:0000256" key="1">
    <source>
        <dbReference type="SAM" id="Phobius"/>
    </source>
</evidence>
<accession>W7FKM3</accession>
<protein>
    <recommendedName>
        <fullName evidence="3">Surface antigen</fullName>
    </recommendedName>
</protein>